<accession>A0A8U0A798</accession>
<sequence length="52" mass="6049">MRRRRPLGFLATAKAGQELFETAVGELQGLTEWLQDQTARSNDRQSDEERER</sequence>
<reference evidence="1" key="1">
    <citation type="submission" date="2022-04" db="EMBL/GenBank/DDBJ databases">
        <title>Halocatena sp. nov., isolated from a salt lake.</title>
        <authorList>
            <person name="Cui H.-L."/>
        </authorList>
    </citation>
    <scope>NUCLEOTIDE SEQUENCE</scope>
    <source>
        <strain evidence="1">AD-1</strain>
        <plasmid evidence="1">unnamed2</plasmid>
    </source>
</reference>
<dbReference type="GeneID" id="71929767"/>
<gene>
    <name evidence="1" type="ORF">MW046_16930</name>
</gene>
<keyword evidence="1" id="KW-0614">Plasmid</keyword>
<proteinExistence type="predicted"/>
<name>A0A8U0A798_9EURY</name>
<keyword evidence="2" id="KW-1185">Reference proteome</keyword>
<dbReference type="KEGG" id="haad:MW046_16930"/>
<geneLocation type="plasmid" evidence="1 2">
    <name>unnamed2</name>
</geneLocation>
<evidence type="ECO:0000313" key="1">
    <source>
        <dbReference type="EMBL" id="UPM44716.1"/>
    </source>
</evidence>
<evidence type="ECO:0000313" key="2">
    <source>
        <dbReference type="Proteomes" id="UP000831768"/>
    </source>
</evidence>
<dbReference type="AlphaFoldDB" id="A0A8U0A798"/>
<dbReference type="EMBL" id="CP096021">
    <property type="protein sequence ID" value="UPM44716.1"/>
    <property type="molecule type" value="Genomic_DNA"/>
</dbReference>
<dbReference type="Proteomes" id="UP000831768">
    <property type="component" value="Plasmid unnamed2"/>
</dbReference>
<protein>
    <submittedName>
        <fullName evidence="1">Uncharacterized protein</fullName>
    </submittedName>
</protein>
<dbReference type="RefSeq" id="WP_247995370.1">
    <property type="nucleotide sequence ID" value="NZ_CP096021.1"/>
</dbReference>
<organism evidence="1 2">
    <name type="scientific">Halocatena salina</name>
    <dbReference type="NCBI Taxonomy" id="2934340"/>
    <lineage>
        <taxon>Archaea</taxon>
        <taxon>Methanobacteriati</taxon>
        <taxon>Methanobacteriota</taxon>
        <taxon>Stenosarchaea group</taxon>
        <taxon>Halobacteria</taxon>
        <taxon>Halobacteriales</taxon>
        <taxon>Natronomonadaceae</taxon>
        <taxon>Halocatena</taxon>
    </lineage>
</organism>